<reference evidence="2 3" key="1">
    <citation type="submission" date="2019-04" db="EMBL/GenBank/DDBJ databases">
        <authorList>
            <person name="Grouzdev D.S."/>
            <person name="Nazina T.N."/>
        </authorList>
    </citation>
    <scope>NUCLEOTIDE SEQUENCE [LARGE SCALE GENOMIC DNA]</scope>
    <source>
        <strain evidence="2 3">SHC 3-19</strain>
    </source>
</reference>
<dbReference type="SUPFAM" id="SSF110087">
    <property type="entry name" value="DR1885-like metal-binding protein"/>
    <property type="match status" value="1"/>
</dbReference>
<feature type="chain" id="PRO_5024392302" evidence="1">
    <location>
        <begin position="21"/>
        <end position="148"/>
    </location>
</feature>
<keyword evidence="1" id="KW-0732">Signal</keyword>
<dbReference type="InterPro" id="IPR036182">
    <property type="entry name" value="PCuAC_sf"/>
</dbReference>
<evidence type="ECO:0000256" key="1">
    <source>
        <dbReference type="SAM" id="SignalP"/>
    </source>
</evidence>
<dbReference type="InterPro" id="IPR058248">
    <property type="entry name" value="Lxx211020-like"/>
</dbReference>
<dbReference type="STRING" id="1123377.GCA_000423885_00912"/>
<evidence type="ECO:0000313" key="2">
    <source>
        <dbReference type="EMBL" id="TLX23082.1"/>
    </source>
</evidence>
<dbReference type="AlphaFoldDB" id="A0A5R9PI57"/>
<dbReference type="Pfam" id="PF04314">
    <property type="entry name" value="PCuAC"/>
    <property type="match status" value="1"/>
</dbReference>
<dbReference type="EMBL" id="SROY01000001">
    <property type="protein sequence ID" value="TLX23082.1"/>
    <property type="molecule type" value="Genomic_DNA"/>
</dbReference>
<dbReference type="RefSeq" id="WP_138347486.1">
    <property type="nucleotide sequence ID" value="NZ_SROY01000001.1"/>
</dbReference>
<keyword evidence="3" id="KW-1185">Reference proteome</keyword>
<sequence length="148" mass="15887">MKQWMGWVVALCLLAGGAMAGKADVRVLEAWTRAVPAVAPVAGGFLTVVNKGDADDRLLRVESDIAQRVELHQMRNDGGVMRMRALPEGVVVPAHGKLVLKPGGYHLMLIKPRRALVAGGHFEATLVFQRAGRVPVRFEVRAMGAGGN</sequence>
<comment type="caution">
    <text evidence="2">The sequence shown here is derived from an EMBL/GenBank/DDBJ whole genome shotgun (WGS) entry which is preliminary data.</text>
</comment>
<dbReference type="Proteomes" id="UP000308508">
    <property type="component" value="Unassembled WGS sequence"/>
</dbReference>
<dbReference type="Gene3D" id="2.60.40.1890">
    <property type="entry name" value="PCu(A)C copper chaperone"/>
    <property type="match status" value="1"/>
</dbReference>
<proteinExistence type="predicted"/>
<name>A0A5R9PI57_9GAMM</name>
<dbReference type="PANTHER" id="PTHR36302:SF1">
    <property type="entry name" value="COPPER CHAPERONE PCU(A)C"/>
    <property type="match status" value="1"/>
</dbReference>
<dbReference type="InterPro" id="IPR007410">
    <property type="entry name" value="LpqE-like"/>
</dbReference>
<evidence type="ECO:0000313" key="3">
    <source>
        <dbReference type="Proteomes" id="UP000308508"/>
    </source>
</evidence>
<feature type="signal peptide" evidence="1">
    <location>
        <begin position="1"/>
        <end position="20"/>
    </location>
</feature>
<gene>
    <name evidence="2" type="ORF">E5S66_03400</name>
</gene>
<protein>
    <submittedName>
        <fullName evidence="2">Copper chaperone PCu(A)C</fullName>
    </submittedName>
</protein>
<accession>A0A5R9PI57</accession>
<organism evidence="2 3">
    <name type="scientific">Thermomonas fusca</name>
    <dbReference type="NCBI Taxonomy" id="215690"/>
    <lineage>
        <taxon>Bacteria</taxon>
        <taxon>Pseudomonadati</taxon>
        <taxon>Pseudomonadota</taxon>
        <taxon>Gammaproteobacteria</taxon>
        <taxon>Lysobacterales</taxon>
        <taxon>Lysobacteraceae</taxon>
        <taxon>Thermomonas</taxon>
    </lineage>
</organism>
<dbReference type="PANTHER" id="PTHR36302">
    <property type="entry name" value="BLR7088 PROTEIN"/>
    <property type="match status" value="1"/>
</dbReference>